<gene>
    <name evidence="1" type="ORF">HU200_049598</name>
</gene>
<accession>A0A835AT04</accession>
<sequence length="135" mass="14383">MAATSAGAVTFDATDSVPSTAGGARFDQDVGVDYAKQVLSDASSFIWDTFNQPNPEDRKPVDSVVVLTVVDSIVFSGTSVPAATSGNAISLSDKWGRREYHETTHVWQWNEQGQANGGLIEGIADYVRLKAGYPA</sequence>
<name>A0A835AT04_9POAL</name>
<evidence type="ECO:0000313" key="2">
    <source>
        <dbReference type="Proteomes" id="UP000636709"/>
    </source>
</evidence>
<dbReference type="Proteomes" id="UP000636709">
    <property type="component" value="Unassembled WGS sequence"/>
</dbReference>
<keyword evidence="2" id="KW-1185">Reference proteome</keyword>
<proteinExistence type="predicted"/>
<dbReference type="EMBL" id="JACEFO010002221">
    <property type="protein sequence ID" value="KAF8672392.1"/>
    <property type="molecule type" value="Genomic_DNA"/>
</dbReference>
<evidence type="ECO:0000313" key="1">
    <source>
        <dbReference type="EMBL" id="KAF8672392.1"/>
    </source>
</evidence>
<dbReference type="AlphaFoldDB" id="A0A835AT04"/>
<dbReference type="PANTHER" id="PTHR33321">
    <property type="match status" value="1"/>
</dbReference>
<dbReference type="OrthoDB" id="891726at2759"/>
<dbReference type="PANTHER" id="PTHR33321:SF12">
    <property type="entry name" value="PLANT BASIC SECRETORY PROTEIN (BSP) FAMILY PROTEIN"/>
    <property type="match status" value="1"/>
</dbReference>
<dbReference type="Pfam" id="PF04450">
    <property type="entry name" value="BSP"/>
    <property type="match status" value="1"/>
</dbReference>
<protein>
    <submittedName>
        <fullName evidence="1">Uncharacterized protein</fullName>
    </submittedName>
</protein>
<organism evidence="1 2">
    <name type="scientific">Digitaria exilis</name>
    <dbReference type="NCBI Taxonomy" id="1010633"/>
    <lineage>
        <taxon>Eukaryota</taxon>
        <taxon>Viridiplantae</taxon>
        <taxon>Streptophyta</taxon>
        <taxon>Embryophyta</taxon>
        <taxon>Tracheophyta</taxon>
        <taxon>Spermatophyta</taxon>
        <taxon>Magnoliopsida</taxon>
        <taxon>Liliopsida</taxon>
        <taxon>Poales</taxon>
        <taxon>Poaceae</taxon>
        <taxon>PACMAD clade</taxon>
        <taxon>Panicoideae</taxon>
        <taxon>Panicodae</taxon>
        <taxon>Paniceae</taxon>
        <taxon>Anthephorinae</taxon>
        <taxon>Digitaria</taxon>
    </lineage>
</organism>
<reference evidence="1" key="1">
    <citation type="submission" date="2020-07" db="EMBL/GenBank/DDBJ databases">
        <title>Genome sequence and genetic diversity analysis of an under-domesticated orphan crop, white fonio (Digitaria exilis).</title>
        <authorList>
            <person name="Bennetzen J.L."/>
            <person name="Chen S."/>
            <person name="Ma X."/>
            <person name="Wang X."/>
            <person name="Yssel A.E.J."/>
            <person name="Chaluvadi S.R."/>
            <person name="Johnson M."/>
            <person name="Gangashetty P."/>
            <person name="Hamidou F."/>
            <person name="Sanogo M.D."/>
            <person name="Zwaenepoel A."/>
            <person name="Wallace J."/>
            <person name="Van De Peer Y."/>
            <person name="Van Deynze A."/>
        </authorList>
    </citation>
    <scope>NUCLEOTIDE SEQUENCE</scope>
    <source>
        <tissue evidence="1">Leaves</tissue>
    </source>
</reference>
<dbReference type="InterPro" id="IPR007541">
    <property type="entry name" value="Uncharacterised_BSP"/>
</dbReference>
<comment type="caution">
    <text evidence="1">The sequence shown here is derived from an EMBL/GenBank/DDBJ whole genome shotgun (WGS) entry which is preliminary data.</text>
</comment>